<dbReference type="PANTHER" id="PTHR38592:SF3">
    <property type="entry name" value="BLL4819 PROTEIN"/>
    <property type="match status" value="1"/>
</dbReference>
<reference evidence="2 3" key="1">
    <citation type="journal article" date="2019" name="Int. J. Syst. Evol. Microbiol.">
        <title>The Global Catalogue of Microorganisms (GCM) 10K type strain sequencing project: providing services to taxonomists for standard genome sequencing and annotation.</title>
        <authorList>
            <consortium name="The Broad Institute Genomics Platform"/>
            <consortium name="The Broad Institute Genome Sequencing Center for Infectious Disease"/>
            <person name="Wu L."/>
            <person name="Ma J."/>
        </authorList>
    </citation>
    <scope>NUCLEOTIDE SEQUENCE [LARGE SCALE GENOMIC DNA]</scope>
    <source>
        <strain evidence="2 3">JCM 15503</strain>
    </source>
</reference>
<keyword evidence="3" id="KW-1185">Reference proteome</keyword>
<organism evidence="2 3">
    <name type="scientific">Ideonella azotifigens</name>
    <dbReference type="NCBI Taxonomy" id="513160"/>
    <lineage>
        <taxon>Bacteria</taxon>
        <taxon>Pseudomonadati</taxon>
        <taxon>Pseudomonadota</taxon>
        <taxon>Betaproteobacteria</taxon>
        <taxon>Burkholderiales</taxon>
        <taxon>Sphaerotilaceae</taxon>
        <taxon>Ideonella</taxon>
    </lineage>
</organism>
<keyword evidence="1" id="KW-1133">Transmembrane helix</keyword>
<dbReference type="EMBL" id="BAAAEW010000045">
    <property type="protein sequence ID" value="GAA0767096.1"/>
    <property type="molecule type" value="Genomic_DNA"/>
</dbReference>
<feature type="transmembrane region" description="Helical" evidence="1">
    <location>
        <begin position="77"/>
        <end position="101"/>
    </location>
</feature>
<keyword evidence="1" id="KW-0472">Membrane</keyword>
<feature type="transmembrane region" description="Helical" evidence="1">
    <location>
        <begin position="314"/>
        <end position="334"/>
    </location>
</feature>
<evidence type="ECO:0000313" key="2">
    <source>
        <dbReference type="EMBL" id="GAA0767096.1"/>
    </source>
</evidence>
<dbReference type="PANTHER" id="PTHR38592">
    <property type="entry name" value="BLL4819 PROTEIN"/>
    <property type="match status" value="1"/>
</dbReference>
<feature type="transmembrane region" description="Helical" evidence="1">
    <location>
        <begin position="235"/>
        <end position="254"/>
    </location>
</feature>
<dbReference type="InterPro" id="IPR014550">
    <property type="entry name" value="UCP028704_OpgC"/>
</dbReference>
<evidence type="ECO:0000256" key="1">
    <source>
        <dbReference type="SAM" id="Phobius"/>
    </source>
</evidence>
<dbReference type="RefSeq" id="WP_231012958.1">
    <property type="nucleotide sequence ID" value="NZ_BAAAEW010000045.1"/>
</dbReference>
<dbReference type="PIRSF" id="PIRSF028704">
    <property type="entry name" value="UPC028704"/>
    <property type="match status" value="1"/>
</dbReference>
<protein>
    <submittedName>
        <fullName evidence="2">OpgC domain-containing protein</fullName>
    </submittedName>
</protein>
<gene>
    <name evidence="2" type="primary">opgC</name>
    <name evidence="2" type="ORF">GCM10009107_55730</name>
</gene>
<accession>A0ABN1KHL0</accession>
<feature type="transmembrane region" description="Helical" evidence="1">
    <location>
        <begin position="202"/>
        <end position="223"/>
    </location>
</feature>
<dbReference type="Proteomes" id="UP001500279">
    <property type="component" value="Unassembled WGS sequence"/>
</dbReference>
<comment type="caution">
    <text evidence="2">The sequence shown here is derived from an EMBL/GenBank/DDBJ whole genome shotgun (WGS) entry which is preliminary data.</text>
</comment>
<keyword evidence="1" id="KW-0812">Transmembrane</keyword>
<feature type="transmembrane region" description="Helical" evidence="1">
    <location>
        <begin position="340"/>
        <end position="362"/>
    </location>
</feature>
<feature type="transmembrane region" description="Helical" evidence="1">
    <location>
        <begin position="38"/>
        <end position="56"/>
    </location>
</feature>
<sequence>MTRRWEIDALRGLMLVLMTLTHLPTRFSDPTGQPFGFVSAAEGFVMLSGYMAGMVYTRKARQKGHAVIPGAFLRRALKIYLCQAGLLLFLFTLIAIVGLMARQEAVTNLLSFYLAHPLQAFISGMLLVYNPPLLDILPMYILLMLVSPLVLLHGLHRGWGGVLGLSLLLWLAAQFDLPHLLYDRMAEASSLQWMPFAELGSFKLFAWQFLWLLGLWMGASGADDGPTPGWDFPRWMVNTALAVATVMLIWRHAVGQVPFSEPSAFNLLFDKWQLGPVRLMNFCALLVLVMHFGPWLKTRLPRVTALETLGKASLPVFCMHLLLALVALTIFGSSTPERPVWIDVVILAATLGVLYGVAWGSLRIDARAAEARKKLAARRQMRRGPHAPAA</sequence>
<dbReference type="Pfam" id="PF10129">
    <property type="entry name" value="OpgC_C"/>
    <property type="match status" value="1"/>
</dbReference>
<proteinExistence type="predicted"/>
<name>A0ABN1KHL0_9BURK</name>
<evidence type="ECO:0000313" key="3">
    <source>
        <dbReference type="Proteomes" id="UP001500279"/>
    </source>
</evidence>
<feature type="transmembrane region" description="Helical" evidence="1">
    <location>
        <begin position="274"/>
        <end position="293"/>
    </location>
</feature>